<dbReference type="GO" id="GO:0009407">
    <property type="term" value="P:toxin catabolic process"/>
    <property type="evidence" value="ECO:0007669"/>
    <property type="project" value="UniProtKB-ARBA"/>
</dbReference>
<dbReference type="FunFam" id="1.20.1050.10:FF:000012">
    <property type="entry name" value="Tau class glutathione S-transferase"/>
    <property type="match status" value="2"/>
</dbReference>
<comment type="similarity">
    <text evidence="5">Belongs to the GST superfamily. Tau family.</text>
</comment>
<feature type="domain" description="GST C-terminal" evidence="8">
    <location>
        <begin position="89"/>
        <end position="211"/>
    </location>
</feature>
<dbReference type="PANTHER" id="PTHR11260:SF676">
    <property type="entry name" value="GLUTATHIONE S-TRANSFERASE U8"/>
    <property type="match status" value="1"/>
</dbReference>
<evidence type="ECO:0000256" key="3">
    <source>
        <dbReference type="ARBA" id="ARBA00022575"/>
    </source>
</evidence>
<feature type="domain" description="GST N-terminal" evidence="7">
    <location>
        <begin position="232"/>
        <end position="311"/>
    </location>
</feature>
<dbReference type="EC" id="2.5.1.18" evidence="2"/>
<dbReference type="InterPro" id="IPR004046">
    <property type="entry name" value="GST_C"/>
</dbReference>
<dbReference type="Gene3D" id="3.40.30.10">
    <property type="entry name" value="Glutaredoxin"/>
    <property type="match status" value="3"/>
</dbReference>
<dbReference type="SUPFAM" id="SSF52833">
    <property type="entry name" value="Thioredoxin-like"/>
    <property type="match status" value="3"/>
</dbReference>
<evidence type="ECO:0000256" key="4">
    <source>
        <dbReference type="ARBA" id="ARBA00022679"/>
    </source>
</evidence>
<dbReference type="GO" id="GO:0005829">
    <property type="term" value="C:cytosol"/>
    <property type="evidence" value="ECO:0007669"/>
    <property type="project" value="UniProtKB-SubCell"/>
</dbReference>
<dbReference type="Proteomes" id="UP000323000">
    <property type="component" value="Chromosome 1"/>
</dbReference>
<dbReference type="InterPro" id="IPR040079">
    <property type="entry name" value="Glutathione_S-Trfase"/>
</dbReference>
<dbReference type="InterPro" id="IPR010987">
    <property type="entry name" value="Glutathione-S-Trfase_C-like"/>
</dbReference>
<protein>
    <recommendedName>
        <fullName evidence="2">glutathione transferase</fullName>
        <ecNumber evidence="2">2.5.1.18</ecNumber>
    </recommendedName>
</protein>
<comment type="caution">
    <text evidence="9">The sequence shown here is derived from an EMBL/GenBank/DDBJ whole genome shotgun (WGS) entry which is preliminary data.</text>
</comment>
<dbReference type="InterPro" id="IPR036249">
    <property type="entry name" value="Thioredoxin-like_sf"/>
</dbReference>
<dbReference type="Gene3D" id="1.20.1050.10">
    <property type="match status" value="2"/>
</dbReference>
<name>A0A5C7IYJ9_9ROSI</name>
<evidence type="ECO:0000313" key="9">
    <source>
        <dbReference type="EMBL" id="TXG74198.1"/>
    </source>
</evidence>
<proteinExistence type="inferred from homology"/>
<dbReference type="PROSITE" id="PS50404">
    <property type="entry name" value="GST_NTER"/>
    <property type="match status" value="3"/>
</dbReference>
<feature type="domain" description="GST N-terminal" evidence="7">
    <location>
        <begin position="349"/>
        <end position="428"/>
    </location>
</feature>
<evidence type="ECO:0000259" key="7">
    <source>
        <dbReference type="PROSITE" id="PS50404"/>
    </source>
</evidence>
<dbReference type="SFLD" id="SFLDS00019">
    <property type="entry name" value="Glutathione_Transferase_(cytos"/>
    <property type="match status" value="2"/>
</dbReference>
<dbReference type="SFLD" id="SFLDG00358">
    <property type="entry name" value="Main_(cytGST)"/>
    <property type="match status" value="2"/>
</dbReference>
<feature type="domain" description="GST N-terminal" evidence="7">
    <location>
        <begin position="5"/>
        <end position="84"/>
    </location>
</feature>
<dbReference type="GO" id="GO:0006749">
    <property type="term" value="P:glutathione metabolic process"/>
    <property type="evidence" value="ECO:0007669"/>
    <property type="project" value="InterPro"/>
</dbReference>
<dbReference type="Pfam" id="PF00043">
    <property type="entry name" value="GST_C"/>
    <property type="match status" value="2"/>
</dbReference>
<evidence type="ECO:0000256" key="1">
    <source>
        <dbReference type="ARBA" id="ARBA00004514"/>
    </source>
</evidence>
<sequence length="568" mass="65459">MADQEEVKLYGLWASPFSRRIELALKLKGVPFEYIEEDLSNKSPSLLKYNPVHKKIPVLVHNGKPIAESLVILEYIDETWKNNPILPLDPHERATARFWASCIENKILATAVKVVLCEGEEREVVILEVREQLKMLEQQLNGKDFFGGDKIGFVDIVGNTVAFWFPITQEILGGDFFTPEKFPGLFEWIGKLQEIDLVNECRPPKEKLLAYVRGRYEYKAQTEKLAGLAMVEDLKLYGTSACSYSLRIELALKLKTIPYEYTEEDLFNKSPSLLKYNPVHKKIHVLVHNEKLVAESQVILEYIDETWKSNPILPQDSYERAMACFWTRFTDEKLCNSQKLAQLTMAAEEEVKLYGMWASPYSQRIELALKLKGTPYQYFEEDLFNKSPSLVKYNPVHQKIPVLVHNGKPISESLVILDYIDDTWKNNPLLPQDSYERAKARFWARFIDEKILPTAQKAIYLEGKQREVVTEEVCEQMKLLEKELDGKNFFGGDGIGFVDIVGNVVAFWFRMTRELLGVEVCSPEKFPGLSRWIGNLQEIDVVNECMPPVEKHLAYVRARIEAIKYAPE</sequence>
<reference evidence="10" key="1">
    <citation type="journal article" date="2019" name="Gigascience">
        <title>De novo genome assembly of the endangered Acer yangbiense, a plant species with extremely small populations endemic to Yunnan Province, China.</title>
        <authorList>
            <person name="Yang J."/>
            <person name="Wariss H.M."/>
            <person name="Tao L."/>
            <person name="Zhang R."/>
            <person name="Yun Q."/>
            <person name="Hollingsworth P."/>
            <person name="Dao Z."/>
            <person name="Luo G."/>
            <person name="Guo H."/>
            <person name="Ma Y."/>
            <person name="Sun W."/>
        </authorList>
    </citation>
    <scope>NUCLEOTIDE SEQUENCE [LARGE SCALE GENOMIC DNA]</scope>
    <source>
        <strain evidence="10">cv. Malutang</strain>
    </source>
</reference>
<keyword evidence="10" id="KW-1185">Reference proteome</keyword>
<keyword evidence="4" id="KW-0808">Transferase</keyword>
<dbReference type="InterPro" id="IPR045074">
    <property type="entry name" value="GST_C_Tau"/>
</dbReference>
<dbReference type="EMBL" id="VAHF01000001">
    <property type="protein sequence ID" value="TXG74198.1"/>
    <property type="molecule type" value="Genomic_DNA"/>
</dbReference>
<evidence type="ECO:0000259" key="8">
    <source>
        <dbReference type="PROSITE" id="PS50405"/>
    </source>
</evidence>
<evidence type="ECO:0000256" key="6">
    <source>
        <dbReference type="ARBA" id="ARBA00047960"/>
    </source>
</evidence>
<dbReference type="CDD" id="cd03058">
    <property type="entry name" value="GST_N_Tau"/>
    <property type="match status" value="3"/>
</dbReference>
<dbReference type="PANTHER" id="PTHR11260">
    <property type="entry name" value="GLUTATHIONE S-TRANSFERASE, GST, SUPERFAMILY, GST DOMAIN CONTAINING"/>
    <property type="match status" value="1"/>
</dbReference>
<dbReference type="InterPro" id="IPR045073">
    <property type="entry name" value="Omega/Tau-like"/>
</dbReference>
<dbReference type="InterPro" id="IPR004045">
    <property type="entry name" value="Glutathione_S-Trfase_N"/>
</dbReference>
<comment type="subcellular location">
    <subcellularLocation>
        <location evidence="1">Cytoplasm</location>
        <location evidence="1">Cytosol</location>
    </subcellularLocation>
</comment>
<feature type="domain" description="GST C-terminal" evidence="8">
    <location>
        <begin position="433"/>
        <end position="566"/>
    </location>
</feature>
<dbReference type="CDD" id="cd03185">
    <property type="entry name" value="GST_C_Tau"/>
    <property type="match status" value="2"/>
</dbReference>
<comment type="catalytic activity">
    <reaction evidence="6">
        <text>RX + glutathione = an S-substituted glutathione + a halide anion + H(+)</text>
        <dbReference type="Rhea" id="RHEA:16437"/>
        <dbReference type="ChEBI" id="CHEBI:15378"/>
        <dbReference type="ChEBI" id="CHEBI:16042"/>
        <dbReference type="ChEBI" id="CHEBI:17792"/>
        <dbReference type="ChEBI" id="CHEBI:57925"/>
        <dbReference type="ChEBI" id="CHEBI:90779"/>
        <dbReference type="EC" id="2.5.1.18"/>
    </reaction>
</comment>
<organism evidence="9 10">
    <name type="scientific">Acer yangbiense</name>
    <dbReference type="NCBI Taxonomy" id="1000413"/>
    <lineage>
        <taxon>Eukaryota</taxon>
        <taxon>Viridiplantae</taxon>
        <taxon>Streptophyta</taxon>
        <taxon>Embryophyta</taxon>
        <taxon>Tracheophyta</taxon>
        <taxon>Spermatophyta</taxon>
        <taxon>Magnoliopsida</taxon>
        <taxon>eudicotyledons</taxon>
        <taxon>Gunneridae</taxon>
        <taxon>Pentapetalae</taxon>
        <taxon>rosids</taxon>
        <taxon>malvids</taxon>
        <taxon>Sapindales</taxon>
        <taxon>Sapindaceae</taxon>
        <taxon>Hippocastanoideae</taxon>
        <taxon>Acereae</taxon>
        <taxon>Acer</taxon>
    </lineage>
</organism>
<evidence type="ECO:0000256" key="5">
    <source>
        <dbReference type="ARBA" id="ARBA00025743"/>
    </source>
</evidence>
<accession>A0A5C7IYJ9</accession>
<keyword evidence="3" id="KW-0216">Detoxification</keyword>
<dbReference type="OrthoDB" id="4951845at2759"/>
<evidence type="ECO:0000256" key="2">
    <source>
        <dbReference type="ARBA" id="ARBA00012452"/>
    </source>
</evidence>
<gene>
    <name evidence="9" type="ORF">EZV62_002777</name>
</gene>
<dbReference type="SFLD" id="SFLDG01152">
    <property type="entry name" value="Main.3:_Omega-_and_Tau-like"/>
    <property type="match status" value="2"/>
</dbReference>
<dbReference type="PROSITE" id="PS50405">
    <property type="entry name" value="GST_CTER"/>
    <property type="match status" value="2"/>
</dbReference>
<dbReference type="InterPro" id="IPR036282">
    <property type="entry name" value="Glutathione-S-Trfase_C_sf"/>
</dbReference>
<dbReference type="Pfam" id="PF02798">
    <property type="entry name" value="GST_N"/>
    <property type="match status" value="3"/>
</dbReference>
<evidence type="ECO:0000313" key="10">
    <source>
        <dbReference type="Proteomes" id="UP000323000"/>
    </source>
</evidence>
<dbReference type="GO" id="GO:0004364">
    <property type="term" value="F:glutathione transferase activity"/>
    <property type="evidence" value="ECO:0007669"/>
    <property type="project" value="UniProtKB-EC"/>
</dbReference>
<dbReference type="SUPFAM" id="SSF47616">
    <property type="entry name" value="GST C-terminal domain-like"/>
    <property type="match status" value="2"/>
</dbReference>
<dbReference type="AlphaFoldDB" id="A0A5C7IYJ9"/>
<dbReference type="FunFam" id="3.40.30.10:FF:000197">
    <property type="entry name" value="Glutathione S-transferase U10"/>
    <property type="match status" value="2"/>
</dbReference>